<dbReference type="AlphaFoldDB" id="A0AAQ3Q2L3"/>
<dbReference type="PANTHER" id="PTHR35294">
    <property type="entry name" value="UBIQUITIN-ASSOCIATED/TRANSLATION ELONGATION FACTOR EF1B PROTEIN"/>
    <property type="match status" value="1"/>
</dbReference>
<gene>
    <name evidence="1" type="ORF">Cni_G02307</name>
</gene>
<sequence>MSNHNGYSGESTDHKEKTTSYAIHMDSVPGCDTDKCENIRQKIERKHQRWNERQAQELHERCTGYLMSRKLEMPMGFSSEQATRLLYKRKGEQKSLLHGSLI</sequence>
<accession>A0AAQ3Q2L3</accession>
<evidence type="ECO:0000313" key="1">
    <source>
        <dbReference type="EMBL" id="WOK93607.1"/>
    </source>
</evidence>
<proteinExistence type="predicted"/>
<keyword evidence="2" id="KW-1185">Reference proteome</keyword>
<dbReference type="PANTHER" id="PTHR35294:SF1">
    <property type="entry name" value="OS05G0409000 PROTEIN"/>
    <property type="match status" value="1"/>
</dbReference>
<dbReference type="Proteomes" id="UP001327560">
    <property type="component" value="Chromosome 1"/>
</dbReference>
<dbReference type="EMBL" id="CP136890">
    <property type="protein sequence ID" value="WOK93607.1"/>
    <property type="molecule type" value="Genomic_DNA"/>
</dbReference>
<reference evidence="1 2" key="1">
    <citation type="submission" date="2023-10" db="EMBL/GenBank/DDBJ databases">
        <title>Chromosome-scale genome assembly provides insights into flower coloration mechanisms of Canna indica.</title>
        <authorList>
            <person name="Li C."/>
        </authorList>
    </citation>
    <scope>NUCLEOTIDE SEQUENCE [LARGE SCALE GENOMIC DNA]</scope>
    <source>
        <tissue evidence="1">Flower</tissue>
    </source>
</reference>
<protein>
    <submittedName>
        <fullName evidence="1">Uncharacterized protein</fullName>
    </submittedName>
</protein>
<evidence type="ECO:0000313" key="2">
    <source>
        <dbReference type="Proteomes" id="UP001327560"/>
    </source>
</evidence>
<name>A0AAQ3Q2L3_9LILI</name>
<organism evidence="1 2">
    <name type="scientific">Canna indica</name>
    <name type="common">Indian-shot</name>
    <dbReference type="NCBI Taxonomy" id="4628"/>
    <lineage>
        <taxon>Eukaryota</taxon>
        <taxon>Viridiplantae</taxon>
        <taxon>Streptophyta</taxon>
        <taxon>Embryophyta</taxon>
        <taxon>Tracheophyta</taxon>
        <taxon>Spermatophyta</taxon>
        <taxon>Magnoliopsida</taxon>
        <taxon>Liliopsida</taxon>
        <taxon>Zingiberales</taxon>
        <taxon>Cannaceae</taxon>
        <taxon>Canna</taxon>
    </lineage>
</organism>